<comment type="caution">
    <text evidence="1">The sequence shown here is derived from an EMBL/GenBank/DDBJ whole genome shotgun (WGS) entry which is preliminary data.</text>
</comment>
<reference evidence="1" key="1">
    <citation type="submission" date="2022-12" db="EMBL/GenBank/DDBJ databases">
        <authorList>
            <person name="Webb A."/>
        </authorList>
    </citation>
    <scope>NUCLEOTIDE SEQUENCE</scope>
    <source>
        <strain evidence="1">Hp1</strain>
    </source>
</reference>
<dbReference type="AlphaFoldDB" id="A0AAV0UXM2"/>
<keyword evidence="2" id="KW-1185">Reference proteome</keyword>
<evidence type="ECO:0000313" key="2">
    <source>
        <dbReference type="Proteomes" id="UP001162031"/>
    </source>
</evidence>
<organism evidence="1 2">
    <name type="scientific">Hyaloperonospora brassicae</name>
    <name type="common">Brassica downy mildew</name>
    <name type="synonym">Peronospora brassicae</name>
    <dbReference type="NCBI Taxonomy" id="162125"/>
    <lineage>
        <taxon>Eukaryota</taxon>
        <taxon>Sar</taxon>
        <taxon>Stramenopiles</taxon>
        <taxon>Oomycota</taxon>
        <taxon>Peronosporomycetes</taxon>
        <taxon>Peronosporales</taxon>
        <taxon>Peronosporaceae</taxon>
        <taxon>Hyaloperonospora</taxon>
    </lineage>
</organism>
<protein>
    <submittedName>
        <fullName evidence="1">Uncharacterized protein</fullName>
    </submittedName>
</protein>
<dbReference type="EMBL" id="CANTFL010001446">
    <property type="protein sequence ID" value="CAI5740718.1"/>
    <property type="molecule type" value="Genomic_DNA"/>
</dbReference>
<sequence length="112" mass="12722">MDESEFLRLLERYPQVRKKTHCRVQWNDMYAQESGSKESVQGSGTFMLPGQDRVIKDTDSVEDALEKFLAPCFSSQEVAKIQHELEKTLGAFVASLCLEDVNDLCAQFVTTK</sequence>
<name>A0AAV0UXM2_HYABA</name>
<gene>
    <name evidence="1" type="ORF">HBR001_LOCUS8244</name>
</gene>
<evidence type="ECO:0000313" key="1">
    <source>
        <dbReference type="EMBL" id="CAI5740718.1"/>
    </source>
</evidence>
<proteinExistence type="predicted"/>
<accession>A0AAV0UXM2</accession>
<dbReference type="Proteomes" id="UP001162031">
    <property type="component" value="Unassembled WGS sequence"/>
</dbReference>